<dbReference type="NCBIfam" id="TIGR02227">
    <property type="entry name" value="sigpep_I_bact"/>
    <property type="match status" value="1"/>
</dbReference>
<dbReference type="PROSITE" id="PS00760">
    <property type="entry name" value="SPASE_I_2"/>
    <property type="match status" value="1"/>
</dbReference>
<dbReference type="InterPro" id="IPR036286">
    <property type="entry name" value="LexA/Signal_pep-like_sf"/>
</dbReference>
<dbReference type="InterPro" id="IPR000223">
    <property type="entry name" value="Pept_S26A_signal_pept_1"/>
</dbReference>
<evidence type="ECO:0000256" key="3">
    <source>
        <dbReference type="ARBA" id="ARBA00013208"/>
    </source>
</evidence>
<keyword evidence="6 7" id="KW-0378">Hydrolase</keyword>
<sequence>MDSLKTVAYALLIAVGIRSAFVEPFNIPSGSMIPTLLVGDYLFVSKWSYGYSRHSLPFSPPLPGGRLMGKLPERGDVVVFKTPADNRTDFIKRVIGLPGDKIQMQGGRLYINGVIVPRERYGDPIPTRNIYGQSQANTQYLETLPNGRQHLIIEYSDNSFTDNTRVFEVPPGHLFMMGDNRDDSSDSRLDVGYVPLENLVGKAQFIFLSIDGSFFAFWEWPFTVRFKRLGQGIQ</sequence>
<evidence type="ECO:0000256" key="4">
    <source>
        <dbReference type="ARBA" id="ARBA00019232"/>
    </source>
</evidence>
<dbReference type="GO" id="GO:0009003">
    <property type="term" value="F:signal peptidase activity"/>
    <property type="evidence" value="ECO:0007669"/>
    <property type="project" value="UniProtKB-EC"/>
</dbReference>
<name>A0ABW5DPE2_9PROT</name>
<proteinExistence type="inferred from homology"/>
<comment type="caution">
    <text evidence="10">The sequence shown here is derived from an EMBL/GenBank/DDBJ whole genome shotgun (WGS) entry which is preliminary data.</text>
</comment>
<keyword evidence="11" id="KW-1185">Reference proteome</keyword>
<dbReference type="EC" id="3.4.21.89" evidence="3 7"/>
<organism evidence="10 11">
    <name type="scientific">Lacibacterium aquatile</name>
    <dbReference type="NCBI Taxonomy" id="1168082"/>
    <lineage>
        <taxon>Bacteria</taxon>
        <taxon>Pseudomonadati</taxon>
        <taxon>Pseudomonadota</taxon>
        <taxon>Alphaproteobacteria</taxon>
        <taxon>Rhodospirillales</taxon>
        <taxon>Rhodospirillaceae</taxon>
    </lineage>
</organism>
<dbReference type="InterPro" id="IPR019533">
    <property type="entry name" value="Peptidase_S26"/>
</dbReference>
<dbReference type="PROSITE" id="PS00761">
    <property type="entry name" value="SPASE_I_3"/>
    <property type="match status" value="1"/>
</dbReference>
<dbReference type="PRINTS" id="PR00727">
    <property type="entry name" value="LEADERPTASE"/>
</dbReference>
<dbReference type="Gene3D" id="2.10.109.10">
    <property type="entry name" value="Umud Fragment, subunit A"/>
    <property type="match status" value="1"/>
</dbReference>
<dbReference type="Pfam" id="PF10502">
    <property type="entry name" value="Peptidase_S26"/>
    <property type="match status" value="1"/>
</dbReference>
<evidence type="ECO:0000256" key="5">
    <source>
        <dbReference type="ARBA" id="ARBA00022670"/>
    </source>
</evidence>
<dbReference type="Proteomes" id="UP001597295">
    <property type="component" value="Unassembled WGS sequence"/>
</dbReference>
<dbReference type="RefSeq" id="WP_379875326.1">
    <property type="nucleotide sequence ID" value="NZ_JBHUIP010000004.1"/>
</dbReference>
<evidence type="ECO:0000313" key="11">
    <source>
        <dbReference type="Proteomes" id="UP001597295"/>
    </source>
</evidence>
<protein>
    <recommendedName>
        <fullName evidence="4 7">Signal peptidase I</fullName>
        <ecNumber evidence="3 7">3.4.21.89</ecNumber>
    </recommendedName>
</protein>
<comment type="subcellular location">
    <subcellularLocation>
        <location evidence="8">Membrane</location>
        <topology evidence="8">Single-pass type II membrane protein</topology>
    </subcellularLocation>
</comment>
<gene>
    <name evidence="10" type="primary">lepB</name>
    <name evidence="10" type="ORF">ACFSM5_05705</name>
</gene>
<dbReference type="PANTHER" id="PTHR43390">
    <property type="entry name" value="SIGNAL PEPTIDASE I"/>
    <property type="match status" value="1"/>
</dbReference>
<dbReference type="PANTHER" id="PTHR43390:SF1">
    <property type="entry name" value="CHLOROPLAST PROCESSING PEPTIDASE"/>
    <property type="match status" value="1"/>
</dbReference>
<evidence type="ECO:0000259" key="9">
    <source>
        <dbReference type="Pfam" id="PF10502"/>
    </source>
</evidence>
<evidence type="ECO:0000313" key="10">
    <source>
        <dbReference type="EMBL" id="MFD2262376.1"/>
    </source>
</evidence>
<dbReference type="InterPro" id="IPR019756">
    <property type="entry name" value="Pept_S26A_signal_pept_1_Ser-AS"/>
</dbReference>
<evidence type="ECO:0000256" key="8">
    <source>
        <dbReference type="RuleBase" id="RU362042"/>
    </source>
</evidence>
<evidence type="ECO:0000256" key="7">
    <source>
        <dbReference type="RuleBase" id="RU003993"/>
    </source>
</evidence>
<feature type="domain" description="Peptidase S26" evidence="9">
    <location>
        <begin position="3"/>
        <end position="207"/>
    </location>
</feature>
<dbReference type="InterPro" id="IPR019757">
    <property type="entry name" value="Pept_S26A_signal_pept_1_Lys-AS"/>
</dbReference>
<dbReference type="InterPro" id="IPR019758">
    <property type="entry name" value="Pept_S26A_signal_pept_1_CS"/>
</dbReference>
<dbReference type="SUPFAM" id="SSF51306">
    <property type="entry name" value="LexA/Signal peptidase"/>
    <property type="match status" value="1"/>
</dbReference>
<dbReference type="CDD" id="cd06530">
    <property type="entry name" value="S26_SPase_I"/>
    <property type="match status" value="1"/>
</dbReference>
<accession>A0ABW5DPE2</accession>
<comment type="catalytic activity">
    <reaction evidence="1 7">
        <text>Cleavage of hydrophobic, N-terminal signal or leader sequences from secreted and periplasmic proteins.</text>
        <dbReference type="EC" id="3.4.21.89"/>
    </reaction>
</comment>
<reference evidence="11" key="1">
    <citation type="journal article" date="2019" name="Int. J. Syst. Evol. Microbiol.">
        <title>The Global Catalogue of Microorganisms (GCM) 10K type strain sequencing project: providing services to taxonomists for standard genome sequencing and annotation.</title>
        <authorList>
            <consortium name="The Broad Institute Genomics Platform"/>
            <consortium name="The Broad Institute Genome Sequencing Center for Infectious Disease"/>
            <person name="Wu L."/>
            <person name="Ma J."/>
        </authorList>
    </citation>
    <scope>NUCLEOTIDE SEQUENCE [LARGE SCALE GENOMIC DNA]</scope>
    <source>
        <strain evidence="11">CGMCC 1.19062</strain>
    </source>
</reference>
<evidence type="ECO:0000256" key="6">
    <source>
        <dbReference type="ARBA" id="ARBA00022801"/>
    </source>
</evidence>
<dbReference type="PROSITE" id="PS00501">
    <property type="entry name" value="SPASE_I_1"/>
    <property type="match status" value="1"/>
</dbReference>
<evidence type="ECO:0000256" key="2">
    <source>
        <dbReference type="ARBA" id="ARBA00009370"/>
    </source>
</evidence>
<dbReference type="EMBL" id="JBHUIP010000004">
    <property type="protein sequence ID" value="MFD2262376.1"/>
    <property type="molecule type" value="Genomic_DNA"/>
</dbReference>
<evidence type="ECO:0000256" key="1">
    <source>
        <dbReference type="ARBA" id="ARBA00000677"/>
    </source>
</evidence>
<comment type="similarity">
    <text evidence="2 8">Belongs to the peptidase S26 family.</text>
</comment>
<keyword evidence="5 7" id="KW-0645">Protease</keyword>